<comment type="caution">
    <text evidence="1">The sequence shown here is derived from an EMBL/GenBank/DDBJ whole genome shotgun (WGS) entry which is preliminary data.</text>
</comment>
<gene>
    <name evidence="1" type="ORF">AKJ31_21810</name>
</gene>
<organism evidence="1 2">
    <name type="scientific">Vibrio hepatarius</name>
    <dbReference type="NCBI Taxonomy" id="171383"/>
    <lineage>
        <taxon>Bacteria</taxon>
        <taxon>Pseudomonadati</taxon>
        <taxon>Pseudomonadota</taxon>
        <taxon>Gammaproteobacteria</taxon>
        <taxon>Vibrionales</taxon>
        <taxon>Vibrionaceae</taxon>
        <taxon>Vibrio</taxon>
        <taxon>Vibrio oreintalis group</taxon>
    </lineage>
</organism>
<dbReference type="EMBL" id="LHPI01000047">
    <property type="protein sequence ID" value="KOO04716.1"/>
    <property type="molecule type" value="Genomic_DNA"/>
</dbReference>
<sequence length="237" mass="25965">MKAGNSALIFKHSSDVIAESALTVANGFGFFRSAHVGWLVANADKGTKAALWATKGSRLLSIGMRINSIGLVVSAAQLVITACYNRYSLSQYMQWIKSSQWGNEPKGMSLSQSNEQLAKISSKPVLSIIPLSRGKALSLSIPGITISELDEAGIEVSIYWLVNHRENKCEPWTEEIGQQWVVLSSPEEPLTIGVPIYEIESNAQHGVAIELHYFPTPDSNEKVVVRYQTINLNKGGY</sequence>
<dbReference type="RefSeq" id="WP_053411105.1">
    <property type="nucleotide sequence ID" value="NZ_DAIPHI010000013.1"/>
</dbReference>
<name>A0A0M0HRM4_9VIBR</name>
<accession>A0A0M0HRM4</accession>
<dbReference type="PATRIC" id="fig|171383.3.peg.4441"/>
<dbReference type="STRING" id="171383.AKJ31_21810"/>
<evidence type="ECO:0000313" key="2">
    <source>
        <dbReference type="Proteomes" id="UP000037530"/>
    </source>
</evidence>
<evidence type="ECO:0000313" key="1">
    <source>
        <dbReference type="EMBL" id="KOO04716.1"/>
    </source>
</evidence>
<proteinExistence type="predicted"/>
<dbReference type="AlphaFoldDB" id="A0A0M0HRM4"/>
<dbReference type="OrthoDB" id="6339140at2"/>
<dbReference type="Proteomes" id="UP000037530">
    <property type="component" value="Unassembled WGS sequence"/>
</dbReference>
<protein>
    <submittedName>
        <fullName evidence="1">Uncharacterized protein</fullName>
    </submittedName>
</protein>
<reference evidence="2" key="1">
    <citation type="submission" date="2015-08" db="EMBL/GenBank/DDBJ databases">
        <title>Vibrio galatheae sp. nov., a novel member of the Vibrionaceae family isolated from the Solomon Islands.</title>
        <authorList>
            <person name="Giubergia S."/>
            <person name="Machado H."/>
            <person name="Mateiu R.V."/>
            <person name="Gram L."/>
        </authorList>
    </citation>
    <scope>NUCLEOTIDE SEQUENCE [LARGE SCALE GENOMIC DNA]</scope>
    <source>
        <strain evidence="2">DSM 19134</strain>
    </source>
</reference>
<keyword evidence="2" id="KW-1185">Reference proteome</keyword>